<dbReference type="Proteomes" id="UP000604381">
    <property type="component" value="Unassembled WGS sequence"/>
</dbReference>
<dbReference type="AlphaFoldDB" id="A0A930XWT8"/>
<keyword evidence="5" id="KW-0812">Transmembrane</keyword>
<keyword evidence="10" id="KW-0472">Membrane</keyword>
<keyword evidence="7" id="KW-0862">Zinc</keyword>
<feature type="domain" description="Peptidase M50" evidence="11">
    <location>
        <begin position="7"/>
        <end position="56"/>
    </location>
</feature>
<evidence type="ECO:0000256" key="10">
    <source>
        <dbReference type="ARBA" id="ARBA00023136"/>
    </source>
</evidence>
<dbReference type="PANTHER" id="PTHR42837:SF2">
    <property type="entry name" value="MEMBRANE METALLOPROTEASE ARASP2, CHLOROPLASTIC-RELATED"/>
    <property type="match status" value="1"/>
</dbReference>
<dbReference type="GO" id="GO:0004222">
    <property type="term" value="F:metalloendopeptidase activity"/>
    <property type="evidence" value="ECO:0007669"/>
    <property type="project" value="InterPro"/>
</dbReference>
<feature type="non-terminal residue" evidence="12">
    <location>
        <position position="57"/>
    </location>
</feature>
<keyword evidence="8" id="KW-1133">Transmembrane helix</keyword>
<evidence type="ECO:0000256" key="8">
    <source>
        <dbReference type="ARBA" id="ARBA00022989"/>
    </source>
</evidence>
<sequence>MIELLLFLVVVVIVVSIHEMGHYLAARSCGVRVLRFAVGFGKPLLSRFDRRGTEWCL</sequence>
<proteinExistence type="inferred from homology"/>
<dbReference type="Pfam" id="PF02163">
    <property type="entry name" value="Peptidase_M50"/>
    <property type="match status" value="1"/>
</dbReference>
<evidence type="ECO:0000256" key="1">
    <source>
        <dbReference type="ARBA" id="ARBA00001947"/>
    </source>
</evidence>
<evidence type="ECO:0000256" key="7">
    <source>
        <dbReference type="ARBA" id="ARBA00022833"/>
    </source>
</evidence>
<comment type="cofactor">
    <cofactor evidence="1">
        <name>Zn(2+)</name>
        <dbReference type="ChEBI" id="CHEBI:29105"/>
    </cofactor>
</comment>
<keyword evidence="4 12" id="KW-0645">Protease</keyword>
<keyword evidence="9" id="KW-0482">Metalloprotease</keyword>
<protein>
    <submittedName>
        <fullName evidence="12">Site-2 protease family protein</fullName>
    </submittedName>
</protein>
<gene>
    <name evidence="12" type="ORF">ISN26_05040</name>
</gene>
<accession>A0A930XWT8</accession>
<dbReference type="InterPro" id="IPR008915">
    <property type="entry name" value="Peptidase_M50"/>
</dbReference>
<comment type="similarity">
    <text evidence="3">Belongs to the peptidase M50B family.</text>
</comment>
<keyword evidence="6" id="KW-0378">Hydrolase</keyword>
<evidence type="ECO:0000313" key="13">
    <source>
        <dbReference type="Proteomes" id="UP000604381"/>
    </source>
</evidence>
<dbReference type="EMBL" id="JADHEI010000033">
    <property type="protein sequence ID" value="MBF2735427.1"/>
    <property type="molecule type" value="Genomic_DNA"/>
</dbReference>
<comment type="caution">
    <text evidence="12">The sequence shown here is derived from an EMBL/GenBank/DDBJ whole genome shotgun (WGS) entry which is preliminary data.</text>
</comment>
<evidence type="ECO:0000256" key="2">
    <source>
        <dbReference type="ARBA" id="ARBA00004141"/>
    </source>
</evidence>
<reference evidence="12" key="1">
    <citation type="submission" date="2020-10" db="EMBL/GenBank/DDBJ databases">
        <title>An improved Amphimedon queenslandica hologenome assembly reveals how three proteobacterial symbionts can extend the metabolic phenotypic of their marine sponge host.</title>
        <authorList>
            <person name="Degnan B."/>
            <person name="Degnan S."/>
            <person name="Xiang X."/>
        </authorList>
    </citation>
    <scope>NUCLEOTIDE SEQUENCE</scope>
    <source>
        <strain evidence="12">AqS2</strain>
    </source>
</reference>
<comment type="subcellular location">
    <subcellularLocation>
        <location evidence="2">Membrane</location>
        <topology evidence="2">Multi-pass membrane protein</topology>
    </subcellularLocation>
</comment>
<dbReference type="InterPro" id="IPR004387">
    <property type="entry name" value="Pept_M50_Zn"/>
</dbReference>
<evidence type="ECO:0000256" key="5">
    <source>
        <dbReference type="ARBA" id="ARBA00022692"/>
    </source>
</evidence>
<evidence type="ECO:0000256" key="6">
    <source>
        <dbReference type="ARBA" id="ARBA00022801"/>
    </source>
</evidence>
<dbReference type="GO" id="GO:0006508">
    <property type="term" value="P:proteolysis"/>
    <property type="evidence" value="ECO:0007669"/>
    <property type="project" value="UniProtKB-KW"/>
</dbReference>
<evidence type="ECO:0000256" key="9">
    <source>
        <dbReference type="ARBA" id="ARBA00023049"/>
    </source>
</evidence>
<evidence type="ECO:0000259" key="11">
    <source>
        <dbReference type="Pfam" id="PF02163"/>
    </source>
</evidence>
<keyword evidence="13" id="KW-1185">Reference proteome</keyword>
<evidence type="ECO:0000256" key="4">
    <source>
        <dbReference type="ARBA" id="ARBA00022670"/>
    </source>
</evidence>
<dbReference type="GO" id="GO:0016020">
    <property type="term" value="C:membrane"/>
    <property type="evidence" value="ECO:0007669"/>
    <property type="project" value="UniProtKB-SubCell"/>
</dbReference>
<dbReference type="PANTHER" id="PTHR42837">
    <property type="entry name" value="REGULATOR OF SIGMA-E PROTEASE RSEP"/>
    <property type="match status" value="1"/>
</dbReference>
<organism evidence="12 13">
    <name type="scientific">Candidatus Amphirhobacter heronislandensis</name>
    <dbReference type="NCBI Taxonomy" id="1732024"/>
    <lineage>
        <taxon>Bacteria</taxon>
        <taxon>Pseudomonadati</taxon>
        <taxon>Pseudomonadota</taxon>
        <taxon>Gammaproteobacteria</taxon>
        <taxon>Candidatus Tethybacterales</taxon>
        <taxon>Candidatus Tethybacteraceae</taxon>
        <taxon>Candidatus Amphirhobacter</taxon>
    </lineage>
</organism>
<evidence type="ECO:0000256" key="3">
    <source>
        <dbReference type="ARBA" id="ARBA00007931"/>
    </source>
</evidence>
<evidence type="ECO:0000313" key="12">
    <source>
        <dbReference type="EMBL" id="MBF2735427.1"/>
    </source>
</evidence>
<name>A0A930XWT8_9GAMM</name>